<dbReference type="RefSeq" id="WP_160762898.1">
    <property type="nucleotide sequence ID" value="NZ_WUPT01000001.1"/>
</dbReference>
<sequence>MSDRISALPGAASSGSIRVEEAGLQGMVTIRGDLGDKGVSDALKKVVGLTVPEKGQRGAGDGMALLWMSPDELMLTAAHSEAPDLVTKLGDALSGHHHLVCNVSDARAVFRLTGEGAAIRDALAKLTPADLRPSALPVGMVRRTRLAQVAAAVWFEDEGTATVVCFRSVAAYVFGLLANASKPGAEVGYFR</sequence>
<organism evidence="1 2">
    <name type="scientific">Kangsaoukella pontilimi</name>
    <dbReference type="NCBI Taxonomy" id="2691042"/>
    <lineage>
        <taxon>Bacteria</taxon>
        <taxon>Pseudomonadati</taxon>
        <taxon>Pseudomonadota</taxon>
        <taxon>Alphaproteobacteria</taxon>
        <taxon>Rhodobacterales</taxon>
        <taxon>Paracoccaceae</taxon>
        <taxon>Kangsaoukella</taxon>
    </lineage>
</organism>
<gene>
    <name evidence="1" type="ORF">GQ651_03935</name>
</gene>
<protein>
    <submittedName>
        <fullName evidence="1">Sarcosine oxidase subunit gamma</fullName>
    </submittedName>
</protein>
<dbReference type="Gene3D" id="3.30.1360.120">
    <property type="entry name" value="Probable tRNA modification gtpase trme, domain 1"/>
    <property type="match status" value="1"/>
</dbReference>
<name>A0A7C9MBQ9_9RHOB</name>
<evidence type="ECO:0000313" key="2">
    <source>
        <dbReference type="Proteomes" id="UP000480350"/>
    </source>
</evidence>
<dbReference type="InterPro" id="IPR027266">
    <property type="entry name" value="TrmE/GcvT-like"/>
</dbReference>
<keyword evidence="2" id="KW-1185">Reference proteome</keyword>
<reference evidence="1 2" key="2">
    <citation type="submission" date="2020-03" db="EMBL/GenBank/DDBJ databases">
        <title>Kangsaoukella pontilimi gen. nov., sp. nov., a new member of the family Rhodobacteraceae isolated from a tidal mudflat.</title>
        <authorList>
            <person name="Kim I.S."/>
        </authorList>
    </citation>
    <scope>NUCLEOTIDE SEQUENCE [LARGE SCALE GENOMIC DNA]</scope>
    <source>
        <strain evidence="1 2">GH1-50</strain>
    </source>
</reference>
<evidence type="ECO:0000313" key="1">
    <source>
        <dbReference type="EMBL" id="MXQ06991.1"/>
    </source>
</evidence>
<proteinExistence type="predicted"/>
<dbReference type="Pfam" id="PF04268">
    <property type="entry name" value="SoxG"/>
    <property type="match status" value="1"/>
</dbReference>
<dbReference type="EMBL" id="WUPT01000001">
    <property type="protein sequence ID" value="MXQ06991.1"/>
    <property type="molecule type" value="Genomic_DNA"/>
</dbReference>
<accession>A0A7C9MBQ9</accession>
<dbReference type="SUPFAM" id="SSF103025">
    <property type="entry name" value="Folate-binding domain"/>
    <property type="match status" value="1"/>
</dbReference>
<reference evidence="1 2" key="1">
    <citation type="submission" date="2019-12" db="EMBL/GenBank/DDBJ databases">
        <authorList>
            <person name="Lee S.D."/>
        </authorList>
    </citation>
    <scope>NUCLEOTIDE SEQUENCE [LARGE SCALE GENOMIC DNA]</scope>
    <source>
        <strain evidence="1 2">GH1-50</strain>
    </source>
</reference>
<comment type="caution">
    <text evidence="1">The sequence shown here is derived from an EMBL/GenBank/DDBJ whole genome shotgun (WGS) entry which is preliminary data.</text>
</comment>
<dbReference type="Gene3D" id="3.30.70.1520">
    <property type="entry name" value="Heterotetrameric sarcosine oxidase"/>
    <property type="match status" value="1"/>
</dbReference>
<dbReference type="Proteomes" id="UP000480350">
    <property type="component" value="Unassembled WGS sequence"/>
</dbReference>
<dbReference type="InterPro" id="IPR007375">
    <property type="entry name" value="SoxG"/>
</dbReference>
<dbReference type="AlphaFoldDB" id="A0A7C9MBQ9"/>